<feature type="binding site" evidence="13">
    <location>
        <position position="228"/>
    </location>
    <ligand>
        <name>Zn(2+)</name>
        <dbReference type="ChEBI" id="CHEBI:29105"/>
        <label>1</label>
        <note>catalytic</note>
    </ligand>
</feature>
<sequence length="361" mass="39809">MPDQLSFLKRKTGVIVGDDVRNLFLHAQKKGFAIPAINVTSSSTVVAALEAARDNNSPIILQTSQGGAAYFAGKGVKNSNQEASIGGCIAAAHYIRSVAPLYGIPVILHTDHCAKKLLPWFEGFLAADEAYYKEHGEPLFSSHMLDLSEETDDENIATCVKYFKRMAKMDQWLEMEIGITGGEEDGVNNENADKELLYTKPETVFAVHEALAPISPNFSIAAAFGNVHGVYKPGNVVLRPSLLGDHQKYAKQQLKSESDKPLFLVFHGGSGSTQEEFDTGIRNGVVKVNLDTDCQYAYLTGIRDYVLKKKDYIMSQVGNPEGDDKPNKKYFDPRVWVREGEKTMSARVTEALNIFHTANQL</sequence>
<evidence type="ECO:0000256" key="8">
    <source>
        <dbReference type="ARBA" id="ARBA00022833"/>
    </source>
</evidence>
<dbReference type="InterPro" id="IPR013785">
    <property type="entry name" value="Aldolase_TIM"/>
</dbReference>
<dbReference type="Proteomes" id="UP000094565">
    <property type="component" value="Chromosome 1"/>
</dbReference>
<comment type="pathway">
    <text evidence="3 14">Carbohydrate degradation; glycolysis; D-glyceraldehyde 3-phosphate and glycerone phosphate from D-glucose: step 4/4.</text>
</comment>
<evidence type="ECO:0000256" key="1">
    <source>
        <dbReference type="ARBA" id="ARBA00000441"/>
    </source>
</evidence>
<dbReference type="PANTHER" id="PTHR30559">
    <property type="entry name" value="FRUCTOSE-BISPHOSPHATE ALDOLASE CLASS 2"/>
    <property type="match status" value="1"/>
</dbReference>
<comment type="cofactor">
    <cofactor evidence="13 14">
        <name>Zn(2+)</name>
        <dbReference type="ChEBI" id="CHEBI:29105"/>
    </cofactor>
    <text evidence="13 14">Binds 2 Zn(2+) ions per subunit. One is catalytic and the other provides a structural contribution.</text>
</comment>
<keyword evidence="10 14" id="KW-0456">Lyase</keyword>
<evidence type="ECO:0000256" key="13">
    <source>
        <dbReference type="PIRSR" id="PIRSR001359-3"/>
    </source>
</evidence>
<feature type="binding site" evidence="12">
    <location>
        <position position="229"/>
    </location>
    <ligand>
        <name>dihydroxyacetone phosphate</name>
        <dbReference type="ChEBI" id="CHEBI:57642"/>
    </ligand>
</feature>
<organism evidence="15 16">
    <name type="scientific">Komagataella pastoris</name>
    <name type="common">Yeast</name>
    <name type="synonym">Pichia pastoris</name>
    <dbReference type="NCBI Taxonomy" id="4922"/>
    <lineage>
        <taxon>Eukaryota</taxon>
        <taxon>Fungi</taxon>
        <taxon>Dikarya</taxon>
        <taxon>Ascomycota</taxon>
        <taxon>Saccharomycotina</taxon>
        <taxon>Pichiomycetes</taxon>
        <taxon>Pichiales</taxon>
        <taxon>Pichiaceae</taxon>
        <taxon>Komagataella</taxon>
    </lineage>
</organism>
<dbReference type="EMBL" id="CP014584">
    <property type="protein sequence ID" value="ANZ73559.1"/>
    <property type="molecule type" value="Genomic_DNA"/>
</dbReference>
<feature type="binding site" evidence="13">
    <location>
        <position position="112"/>
    </location>
    <ligand>
        <name>Zn(2+)</name>
        <dbReference type="ChEBI" id="CHEBI:29105"/>
        <label>1</label>
        <note>catalytic</note>
    </ligand>
</feature>
<evidence type="ECO:0000256" key="6">
    <source>
        <dbReference type="ARBA" id="ARBA00013779"/>
    </source>
</evidence>
<dbReference type="SUPFAM" id="SSF51569">
    <property type="entry name" value="Aldolase"/>
    <property type="match status" value="1"/>
</dbReference>
<comment type="similarity">
    <text evidence="4 14">Belongs to the class II fructose-bisphosphate aldolase family.</text>
</comment>
<accession>A0A1B2J6E8</accession>
<dbReference type="GO" id="GO:0005829">
    <property type="term" value="C:cytosol"/>
    <property type="evidence" value="ECO:0007669"/>
    <property type="project" value="TreeGrafter"/>
</dbReference>
<dbReference type="FunFam" id="3.20.20.70:FF:000013">
    <property type="entry name" value="Class II fructose-bisphosphate aldolase"/>
    <property type="match status" value="1"/>
</dbReference>
<evidence type="ECO:0000313" key="15">
    <source>
        <dbReference type="EMBL" id="ANZ73559.1"/>
    </source>
</evidence>
<dbReference type="GO" id="GO:0008270">
    <property type="term" value="F:zinc ion binding"/>
    <property type="evidence" value="ECO:0007669"/>
    <property type="project" value="UniProtKB-UniRule"/>
</dbReference>
<comment type="catalytic activity">
    <reaction evidence="1 14">
        <text>beta-D-fructose 1,6-bisphosphate = D-glyceraldehyde 3-phosphate + dihydroxyacetone phosphate</text>
        <dbReference type="Rhea" id="RHEA:14729"/>
        <dbReference type="ChEBI" id="CHEBI:32966"/>
        <dbReference type="ChEBI" id="CHEBI:57642"/>
        <dbReference type="ChEBI" id="CHEBI:59776"/>
        <dbReference type="EC" id="4.1.2.13"/>
    </reaction>
</comment>
<feature type="binding site" evidence="13">
    <location>
        <position position="146"/>
    </location>
    <ligand>
        <name>Zn(2+)</name>
        <dbReference type="ChEBI" id="CHEBI:29105"/>
        <label>2</label>
    </ligand>
</feature>
<evidence type="ECO:0000256" key="9">
    <source>
        <dbReference type="ARBA" id="ARBA00023152"/>
    </source>
</evidence>
<feature type="binding site" evidence="12">
    <location>
        <begin position="289"/>
        <end position="292"/>
    </location>
    <ligand>
        <name>dihydroxyacetone phosphate</name>
        <dbReference type="ChEBI" id="CHEBI:57642"/>
    </ligand>
</feature>
<dbReference type="GO" id="GO:0006094">
    <property type="term" value="P:gluconeogenesis"/>
    <property type="evidence" value="ECO:0007669"/>
    <property type="project" value="TreeGrafter"/>
</dbReference>
<dbReference type="UniPathway" id="UPA00109">
    <property type="reaction ID" value="UER00183"/>
</dbReference>
<dbReference type="EC" id="4.1.2.13" evidence="5 14"/>
<evidence type="ECO:0000256" key="11">
    <source>
        <dbReference type="PIRSR" id="PIRSR001359-1"/>
    </source>
</evidence>
<dbReference type="InterPro" id="IPR006411">
    <property type="entry name" value="Fruct_bisP_bact"/>
</dbReference>
<dbReference type="InterPro" id="IPR000771">
    <property type="entry name" value="FBA_II"/>
</dbReference>
<dbReference type="PROSITE" id="PS00602">
    <property type="entry name" value="ALDOLASE_CLASS_II_1"/>
    <property type="match status" value="1"/>
</dbReference>
<dbReference type="NCBIfam" id="NF006628">
    <property type="entry name" value="PRK09197.1"/>
    <property type="match status" value="1"/>
</dbReference>
<reference evidence="15 16" key="1">
    <citation type="submission" date="2016-02" db="EMBL/GenBank/DDBJ databases">
        <title>Comparative genomic and transcriptomic foundation for Pichia pastoris.</title>
        <authorList>
            <person name="Love K.R."/>
            <person name="Shah K.A."/>
            <person name="Whittaker C.A."/>
            <person name="Wu J."/>
            <person name="Bartlett M.C."/>
            <person name="Ma D."/>
            <person name="Leeson R.L."/>
            <person name="Priest M."/>
            <person name="Young S.K."/>
            <person name="Love J.C."/>
        </authorList>
    </citation>
    <scope>NUCLEOTIDE SEQUENCE [LARGE SCALE GENOMIC DNA]</scope>
    <source>
        <strain evidence="15 16">ATCC 28485</strain>
    </source>
</reference>
<dbReference type="Gene3D" id="3.20.20.70">
    <property type="entry name" value="Aldolase class I"/>
    <property type="match status" value="1"/>
</dbReference>
<dbReference type="OrthoDB" id="35652at2759"/>
<dbReference type="NCBIfam" id="TIGR01520">
    <property type="entry name" value="FruBisAldo_II_A"/>
    <property type="match status" value="1"/>
</dbReference>
<evidence type="ECO:0000256" key="5">
    <source>
        <dbReference type="ARBA" id="ARBA00013068"/>
    </source>
</evidence>
<keyword evidence="8 13" id="KW-0862">Zinc</keyword>
<dbReference type="PIRSF" id="PIRSF001359">
    <property type="entry name" value="F_bP_aldolase_II"/>
    <property type="match status" value="1"/>
</dbReference>
<dbReference type="Pfam" id="PF01116">
    <property type="entry name" value="F_bP_aldolase"/>
    <property type="match status" value="1"/>
</dbReference>
<feature type="binding site" evidence="13">
    <location>
        <position position="267"/>
    </location>
    <ligand>
        <name>Zn(2+)</name>
        <dbReference type="ChEBI" id="CHEBI:29105"/>
        <label>1</label>
        <note>catalytic</note>
    </ligand>
</feature>
<proteinExistence type="inferred from homology"/>
<keyword evidence="16" id="KW-1185">Reference proteome</keyword>
<feature type="active site" description="Proton donor" evidence="11">
    <location>
        <position position="111"/>
    </location>
</feature>
<dbReference type="PROSITE" id="PS00806">
    <property type="entry name" value="ALDOLASE_CLASS_II_2"/>
    <property type="match status" value="1"/>
</dbReference>
<comment type="function">
    <text evidence="2 14">Catalyzes the aldol condensation of dihydroxyacetone phosphate (DHAP or glycerone-phosphate) with glyceraldehyde 3-phosphate (G3P) to form fructose 1,6-bisphosphate (FBP) in gluconeogenesis and the reverse reaction in glycolysis.</text>
</comment>
<evidence type="ECO:0000256" key="7">
    <source>
        <dbReference type="ARBA" id="ARBA00022723"/>
    </source>
</evidence>
<protein>
    <recommendedName>
        <fullName evidence="6 14">Fructose-bisphosphate aldolase</fullName>
        <shortName evidence="14">FBP aldolase</shortName>
        <ecNumber evidence="5 14">4.1.2.13</ecNumber>
    </recommendedName>
</protein>
<evidence type="ECO:0000313" key="16">
    <source>
        <dbReference type="Proteomes" id="UP000094565"/>
    </source>
</evidence>
<evidence type="ECO:0000256" key="3">
    <source>
        <dbReference type="ARBA" id="ARBA00004714"/>
    </source>
</evidence>
<feature type="binding site" evidence="13">
    <location>
        <position position="176"/>
    </location>
    <ligand>
        <name>Zn(2+)</name>
        <dbReference type="ChEBI" id="CHEBI:29105"/>
        <label>2</label>
    </ligand>
</feature>
<feature type="binding site" evidence="12">
    <location>
        <begin position="268"/>
        <end position="270"/>
    </location>
    <ligand>
        <name>dihydroxyacetone phosphate</name>
        <dbReference type="ChEBI" id="CHEBI:57642"/>
    </ligand>
</feature>
<dbReference type="PANTHER" id="PTHR30559:SF0">
    <property type="entry name" value="FRUCTOSE-BISPHOSPHATE ALDOLASE"/>
    <property type="match status" value="1"/>
</dbReference>
<evidence type="ECO:0000256" key="10">
    <source>
        <dbReference type="ARBA" id="ARBA00023239"/>
    </source>
</evidence>
<evidence type="ECO:0000256" key="4">
    <source>
        <dbReference type="ARBA" id="ARBA00005812"/>
    </source>
</evidence>
<evidence type="ECO:0000256" key="12">
    <source>
        <dbReference type="PIRSR" id="PIRSR001359-2"/>
    </source>
</evidence>
<dbReference type="NCBIfam" id="TIGR00167">
    <property type="entry name" value="cbbA"/>
    <property type="match status" value="1"/>
</dbReference>
<dbReference type="AlphaFoldDB" id="A0A1B2J6E8"/>
<evidence type="ECO:0000256" key="2">
    <source>
        <dbReference type="ARBA" id="ARBA00002181"/>
    </source>
</evidence>
<gene>
    <name evidence="15" type="primary">FBA1</name>
    <name evidence="15" type="ORF">ATY40_BA7501475</name>
</gene>
<dbReference type="CDD" id="cd00946">
    <property type="entry name" value="FBP_aldolase_IIA"/>
    <property type="match status" value="1"/>
</dbReference>
<keyword evidence="7 13" id="KW-0479">Metal-binding</keyword>
<dbReference type="GO" id="GO:0004332">
    <property type="term" value="F:fructose-bisphosphate aldolase activity"/>
    <property type="evidence" value="ECO:0007669"/>
    <property type="project" value="UniProtKB-EC"/>
</dbReference>
<evidence type="ECO:0000256" key="14">
    <source>
        <dbReference type="RuleBase" id="RU366023"/>
    </source>
</evidence>
<dbReference type="GO" id="GO:0006096">
    <property type="term" value="P:glycolytic process"/>
    <property type="evidence" value="ECO:0007669"/>
    <property type="project" value="UniProtKB-UniPathway"/>
</dbReference>
<name>A0A1B2J6E8_PICPA</name>
<keyword evidence="9 14" id="KW-0324">Glycolysis</keyword>